<feature type="signal peptide" evidence="1">
    <location>
        <begin position="1"/>
        <end position="22"/>
    </location>
</feature>
<sequence>MRPLLPRLLAAAATLAVLSACAPMPAGPAEFSAGRTRVVLPSPAWEDLGSFSETLSALPPPASVPLQTRATVLRGARNEVLAVLLVQSHQRSDPRERTLWTASCPEEQGLWVRDAAAGSPLRVDCLRFKRWAHTSDRFLDKAHPGLVRWVQERGVALAQPHSHLNYRYATEGGASIEVDALVDLRLLKLPAGNTADYLRVGMAAEDWSQRMARAARVSVGMVDGFLAVPPFPAALPQ</sequence>
<comment type="caution">
    <text evidence="2">The sequence shown here is derived from an EMBL/GenBank/DDBJ whole genome shotgun (WGS) entry which is preliminary data.</text>
</comment>
<dbReference type="AlphaFoldDB" id="A0A7X0PA90"/>
<dbReference type="EMBL" id="JACHLK010000001">
    <property type="protein sequence ID" value="MBB6558190.1"/>
    <property type="molecule type" value="Genomic_DNA"/>
</dbReference>
<name>A0A7X0PA90_9BURK</name>
<evidence type="ECO:0000313" key="3">
    <source>
        <dbReference type="Proteomes" id="UP000575083"/>
    </source>
</evidence>
<gene>
    <name evidence="2" type="ORF">HNP48_000854</name>
</gene>
<accession>A0A7X0PA90</accession>
<proteinExistence type="predicted"/>
<evidence type="ECO:0008006" key="4">
    <source>
        <dbReference type="Google" id="ProtNLM"/>
    </source>
</evidence>
<keyword evidence="3" id="KW-1185">Reference proteome</keyword>
<keyword evidence="1" id="KW-0732">Signal</keyword>
<dbReference type="RefSeq" id="WP_184855580.1">
    <property type="nucleotide sequence ID" value="NZ_JACHLK010000001.1"/>
</dbReference>
<evidence type="ECO:0000313" key="2">
    <source>
        <dbReference type="EMBL" id="MBB6558190.1"/>
    </source>
</evidence>
<protein>
    <recommendedName>
        <fullName evidence="4">Group 4 capsule polysaccharide lipoprotein gfcB, YjbF</fullName>
    </recommendedName>
</protein>
<feature type="chain" id="PRO_5030965350" description="Group 4 capsule polysaccharide lipoprotein gfcB, YjbF" evidence="1">
    <location>
        <begin position="23"/>
        <end position="237"/>
    </location>
</feature>
<organism evidence="2 3">
    <name type="scientific">Acidovorax soli</name>
    <dbReference type="NCBI Taxonomy" id="592050"/>
    <lineage>
        <taxon>Bacteria</taxon>
        <taxon>Pseudomonadati</taxon>
        <taxon>Pseudomonadota</taxon>
        <taxon>Betaproteobacteria</taxon>
        <taxon>Burkholderiales</taxon>
        <taxon>Comamonadaceae</taxon>
        <taxon>Acidovorax</taxon>
    </lineage>
</organism>
<dbReference type="Proteomes" id="UP000575083">
    <property type="component" value="Unassembled WGS sequence"/>
</dbReference>
<reference evidence="2 3" key="1">
    <citation type="submission" date="2020-08" db="EMBL/GenBank/DDBJ databases">
        <title>Functional genomics of gut bacteria from endangered species of beetles.</title>
        <authorList>
            <person name="Carlos-Shanley C."/>
        </authorList>
    </citation>
    <scope>NUCLEOTIDE SEQUENCE [LARGE SCALE GENOMIC DNA]</scope>
    <source>
        <strain evidence="2 3">S00198</strain>
    </source>
</reference>
<dbReference type="PROSITE" id="PS51257">
    <property type="entry name" value="PROKAR_LIPOPROTEIN"/>
    <property type="match status" value="1"/>
</dbReference>
<evidence type="ECO:0000256" key="1">
    <source>
        <dbReference type="SAM" id="SignalP"/>
    </source>
</evidence>